<dbReference type="AlphaFoldDB" id="A0A845DS96"/>
<dbReference type="RefSeq" id="WP_160837236.1">
    <property type="nucleotide sequence ID" value="NZ_WMET01000002.1"/>
</dbReference>
<reference evidence="1 2" key="1">
    <citation type="submission" date="2019-11" db="EMBL/GenBank/DDBJ databases">
        <title>Genome sequences of 17 halophilic strains isolated from different environments.</title>
        <authorList>
            <person name="Furrow R.E."/>
        </authorList>
    </citation>
    <scope>NUCLEOTIDE SEQUENCE [LARGE SCALE GENOMIC DNA]</scope>
    <source>
        <strain evidence="1 2">22511_23_Filter</strain>
    </source>
</reference>
<evidence type="ECO:0000313" key="1">
    <source>
        <dbReference type="EMBL" id="MYL20491.1"/>
    </source>
</evidence>
<name>A0A845DS96_9BACI</name>
<evidence type="ECO:0000313" key="2">
    <source>
        <dbReference type="Proteomes" id="UP000460949"/>
    </source>
</evidence>
<accession>A0A845DS96</accession>
<sequence>MAEKAFERFLFESFQEGIFLRELRLSEKEVSRLKKLYPAAEIKPTSTGGAVLRKSWYEVNLDPEALKRKTYDSVVQENFRLKKEIEKLKNHHQENKPSS</sequence>
<organism evidence="1 2">
    <name type="scientific">Halobacillus litoralis</name>
    <dbReference type="NCBI Taxonomy" id="45668"/>
    <lineage>
        <taxon>Bacteria</taxon>
        <taxon>Bacillati</taxon>
        <taxon>Bacillota</taxon>
        <taxon>Bacilli</taxon>
        <taxon>Bacillales</taxon>
        <taxon>Bacillaceae</taxon>
        <taxon>Halobacillus</taxon>
    </lineage>
</organism>
<dbReference type="EMBL" id="WMET01000002">
    <property type="protein sequence ID" value="MYL20491.1"/>
    <property type="molecule type" value="Genomic_DNA"/>
</dbReference>
<gene>
    <name evidence="1" type="ORF">GLW04_11360</name>
</gene>
<protein>
    <submittedName>
        <fullName evidence="1">Uncharacterized protein</fullName>
    </submittedName>
</protein>
<proteinExistence type="predicted"/>
<comment type="caution">
    <text evidence="1">The sequence shown here is derived from an EMBL/GenBank/DDBJ whole genome shotgun (WGS) entry which is preliminary data.</text>
</comment>
<dbReference type="Proteomes" id="UP000460949">
    <property type="component" value="Unassembled WGS sequence"/>
</dbReference>